<keyword evidence="3" id="KW-1185">Reference proteome</keyword>
<evidence type="ECO:0000313" key="2">
    <source>
        <dbReference type="EMBL" id="KAL3422097.1"/>
    </source>
</evidence>
<evidence type="ECO:0000313" key="3">
    <source>
        <dbReference type="Proteomes" id="UP001629113"/>
    </source>
</evidence>
<gene>
    <name evidence="2" type="ORF">PVAG01_06253</name>
</gene>
<accession>A0ABR4PFI8</accession>
<dbReference type="Proteomes" id="UP001629113">
    <property type="component" value="Unassembled WGS sequence"/>
</dbReference>
<feature type="compositionally biased region" description="Low complexity" evidence="1">
    <location>
        <begin position="26"/>
        <end position="39"/>
    </location>
</feature>
<protein>
    <submittedName>
        <fullName evidence="2">Uncharacterized protein</fullName>
    </submittedName>
</protein>
<feature type="region of interest" description="Disordered" evidence="1">
    <location>
        <begin position="26"/>
        <end position="56"/>
    </location>
</feature>
<reference evidence="2 3" key="1">
    <citation type="submission" date="2024-06" db="EMBL/GenBank/DDBJ databases">
        <title>Complete genome of Phlyctema vagabunda strain 19-DSS-EL-015.</title>
        <authorList>
            <person name="Fiorenzani C."/>
        </authorList>
    </citation>
    <scope>NUCLEOTIDE SEQUENCE [LARGE SCALE GENOMIC DNA]</scope>
    <source>
        <strain evidence="2 3">19-DSS-EL-015</strain>
    </source>
</reference>
<evidence type="ECO:0000256" key="1">
    <source>
        <dbReference type="SAM" id="MobiDB-lite"/>
    </source>
</evidence>
<organism evidence="2 3">
    <name type="scientific">Phlyctema vagabunda</name>
    <dbReference type="NCBI Taxonomy" id="108571"/>
    <lineage>
        <taxon>Eukaryota</taxon>
        <taxon>Fungi</taxon>
        <taxon>Dikarya</taxon>
        <taxon>Ascomycota</taxon>
        <taxon>Pezizomycotina</taxon>
        <taxon>Leotiomycetes</taxon>
        <taxon>Helotiales</taxon>
        <taxon>Dermateaceae</taxon>
        <taxon>Phlyctema</taxon>
    </lineage>
</organism>
<comment type="caution">
    <text evidence="2">The sequence shown here is derived from an EMBL/GenBank/DDBJ whole genome shotgun (WGS) entry which is preliminary data.</text>
</comment>
<feature type="compositionally biased region" description="Polar residues" evidence="1">
    <location>
        <begin position="40"/>
        <end position="49"/>
    </location>
</feature>
<sequence>MTTTTVTTRQLDQVLQDYKIRLTGAGEETEASAQEQQAAPVSNPTNWPTDRNRVPPYRPINRNLNLQERSFGSNVPETIFLTIMFSGVALNASIAKAWGATAGPFFPRVFRYAIGGEW</sequence>
<proteinExistence type="predicted"/>
<name>A0ABR4PFI8_9HELO</name>
<dbReference type="EMBL" id="JBFCZG010000005">
    <property type="protein sequence ID" value="KAL3422097.1"/>
    <property type="molecule type" value="Genomic_DNA"/>
</dbReference>